<dbReference type="PANTHER" id="PTHR43034:SF2">
    <property type="entry name" value="ION-TRANSLOCATING OXIDOREDUCTASE COMPLEX SUBUNIT C"/>
    <property type="match status" value="1"/>
</dbReference>
<dbReference type="InterPro" id="IPR037225">
    <property type="entry name" value="Nuo51_FMN-bd_sf"/>
</dbReference>
<keyword evidence="8" id="KW-1278">Translocase</keyword>
<keyword evidence="8" id="KW-1003">Cell membrane</keyword>
<dbReference type="GO" id="GO:0022900">
    <property type="term" value="P:electron transport chain"/>
    <property type="evidence" value="ECO:0007669"/>
    <property type="project" value="UniProtKB-UniRule"/>
</dbReference>
<feature type="binding site" evidence="8">
    <location>
        <position position="379"/>
    </location>
    <ligand>
        <name>[4Fe-4S] cluster</name>
        <dbReference type="ChEBI" id="CHEBI:49883"/>
        <label>1</label>
    </ligand>
</feature>
<reference evidence="9 10" key="1">
    <citation type="journal article" date="2016" name="Int. J. Syst. Evol. Microbiol.">
        <title>Descriptions of Anaerotaenia torta gen. nov., sp. nov. and Anaerocolumna cellulosilytica gen. nov., sp. nov. isolated from a methanogenic reactor of cattle waste.</title>
        <authorList>
            <person name="Uek A."/>
            <person name="Ohtaki Y."/>
            <person name="Kaku N."/>
            <person name="Ueki K."/>
        </authorList>
    </citation>
    <scope>NUCLEOTIDE SEQUENCE [LARGE SCALE GENOMIC DNA]</scope>
    <source>
        <strain evidence="9 10">SN021</strain>
    </source>
</reference>
<dbReference type="Gene3D" id="3.30.70.20">
    <property type="match status" value="1"/>
</dbReference>
<evidence type="ECO:0000313" key="10">
    <source>
        <dbReference type="Proteomes" id="UP000515561"/>
    </source>
</evidence>
<evidence type="ECO:0000313" key="9">
    <source>
        <dbReference type="EMBL" id="BCJ96695.1"/>
    </source>
</evidence>
<evidence type="ECO:0000256" key="5">
    <source>
        <dbReference type="ARBA" id="ARBA00022982"/>
    </source>
</evidence>
<keyword evidence="6 8" id="KW-0408">Iron</keyword>
<dbReference type="InterPro" id="IPR017900">
    <property type="entry name" value="4Fe4S_Fe_S_CS"/>
</dbReference>
<dbReference type="InterPro" id="IPR019554">
    <property type="entry name" value="Soluble_ligand-bd"/>
</dbReference>
<evidence type="ECO:0000256" key="8">
    <source>
        <dbReference type="HAMAP-Rule" id="MF_00461"/>
    </source>
</evidence>
<dbReference type="NCBIfam" id="TIGR01945">
    <property type="entry name" value="rnfC"/>
    <property type="match status" value="1"/>
</dbReference>
<dbReference type="PANTHER" id="PTHR43034">
    <property type="entry name" value="ION-TRANSLOCATING OXIDOREDUCTASE COMPLEX SUBUNIT C"/>
    <property type="match status" value="1"/>
</dbReference>
<dbReference type="RefSeq" id="WP_184092049.1">
    <property type="nucleotide sequence ID" value="NZ_AP023367.1"/>
</dbReference>
<feature type="binding site" evidence="8">
    <location>
        <position position="415"/>
    </location>
    <ligand>
        <name>[4Fe-4S] cluster</name>
        <dbReference type="ChEBI" id="CHEBI:49883"/>
        <label>2</label>
    </ligand>
</feature>
<comment type="cofactor">
    <cofactor evidence="8">
        <name>[4Fe-4S] cluster</name>
        <dbReference type="ChEBI" id="CHEBI:49883"/>
    </cofactor>
    <text evidence="8">Binds 2 [4Fe-4S] clusters per subunit.</text>
</comment>
<evidence type="ECO:0000256" key="6">
    <source>
        <dbReference type="ARBA" id="ARBA00023004"/>
    </source>
</evidence>
<feature type="binding site" evidence="8">
    <location>
        <position position="382"/>
    </location>
    <ligand>
        <name>[4Fe-4S] cluster</name>
        <dbReference type="ChEBI" id="CHEBI:49883"/>
        <label>1</label>
    </ligand>
</feature>
<dbReference type="EMBL" id="AP023367">
    <property type="protein sequence ID" value="BCJ96695.1"/>
    <property type="molecule type" value="Genomic_DNA"/>
</dbReference>
<dbReference type="SUPFAM" id="SSF46548">
    <property type="entry name" value="alpha-helical ferredoxin"/>
    <property type="match status" value="1"/>
</dbReference>
<feature type="binding site" evidence="8">
    <location>
        <position position="386"/>
    </location>
    <ligand>
        <name>[4Fe-4S] cluster</name>
        <dbReference type="ChEBI" id="CHEBI:49883"/>
        <label>2</label>
    </ligand>
</feature>
<dbReference type="PROSITE" id="PS00198">
    <property type="entry name" value="4FE4S_FER_1"/>
    <property type="match status" value="1"/>
</dbReference>
<comment type="subcellular location">
    <subcellularLocation>
        <location evidence="8">Cell membrane</location>
        <topology evidence="8">Peripheral membrane protein</topology>
    </subcellularLocation>
</comment>
<feature type="binding site" evidence="8">
    <location>
        <position position="421"/>
    </location>
    <ligand>
        <name>[4Fe-4S] cluster</name>
        <dbReference type="ChEBI" id="CHEBI:49883"/>
        <label>2</label>
    </ligand>
</feature>
<evidence type="ECO:0000256" key="2">
    <source>
        <dbReference type="ARBA" id="ARBA00022485"/>
    </source>
</evidence>
<keyword evidence="7 8" id="KW-0411">Iron-sulfur</keyword>
<dbReference type="Gene3D" id="3.40.50.11540">
    <property type="entry name" value="NADH-ubiquinone oxidoreductase 51kDa subunit"/>
    <property type="match status" value="1"/>
</dbReference>
<dbReference type="Gene3D" id="3.10.20.600">
    <property type="match status" value="1"/>
</dbReference>
<organism evidence="9 10">
    <name type="scientific">Anaerocolumna cellulosilytica</name>
    <dbReference type="NCBI Taxonomy" id="433286"/>
    <lineage>
        <taxon>Bacteria</taxon>
        <taxon>Bacillati</taxon>
        <taxon>Bacillota</taxon>
        <taxon>Clostridia</taxon>
        <taxon>Lachnospirales</taxon>
        <taxon>Lachnospiraceae</taxon>
        <taxon>Anaerocolumna</taxon>
    </lineage>
</organism>
<dbReference type="KEGG" id="acel:acsn021_42640"/>
<feature type="binding site" evidence="8">
    <location>
        <position position="418"/>
    </location>
    <ligand>
        <name>[4Fe-4S] cluster</name>
        <dbReference type="ChEBI" id="CHEBI:49883"/>
        <label>2</label>
    </ligand>
</feature>
<dbReference type="Proteomes" id="UP000515561">
    <property type="component" value="Chromosome"/>
</dbReference>
<name>A0A6S6RCH5_9FIRM</name>
<feature type="binding site" evidence="8">
    <location>
        <position position="425"/>
    </location>
    <ligand>
        <name>[4Fe-4S] cluster</name>
        <dbReference type="ChEBI" id="CHEBI:49883"/>
        <label>1</label>
    </ligand>
</feature>
<dbReference type="NCBIfam" id="NF003454">
    <property type="entry name" value="PRK05035.1"/>
    <property type="match status" value="1"/>
</dbReference>
<keyword evidence="2 8" id="KW-0004">4Fe-4S</keyword>
<keyword evidence="3 8" id="KW-0479">Metal-binding</keyword>
<sequence length="452" mass="48744">MLCKKYSGFFGGIHPADGSDKELSLQSPIVSVTPDVVEISSEQSTGSICHFKPVIGDKVTLGDLIGIPKNFTAVNLHASISGTVTDIKTYEYPRTGAQVTFLRIEGNGRAAVKTNQEYRFKLMDISHLSREILLNKMKEGGLTGMGGAGFPTHIKYETKQPIDMVLINAAECEPYLTCDHRLMLEYGMELINGINLLIKAAGAQKAILCLEDNKKDAGLYLENLISGLNVPISIKLLPTRYPQGGERQLIQAVTNTMVPIGGLPADIGIIVNNVATAKAMADLVFGDTPLIARCVTVTGKVKNPGNYYVPLGTSYSSLLHLAGGITTLNNKVILGGPMTGNCVGIDVTEADVYGSVTKTSSAIIVLENSSLTETPCIRCGACVRICPAGIHPFKIDNAYLREDLSICEKLFATECIGCGSCSYVCPAKRELARRNISARNEVKKIRRERQVK</sequence>
<dbReference type="Pfam" id="PF12838">
    <property type="entry name" value="Fer4_7"/>
    <property type="match status" value="1"/>
</dbReference>
<keyword evidence="4 8" id="KW-0677">Repeat</keyword>
<keyword evidence="8" id="KW-0472">Membrane</keyword>
<dbReference type="SUPFAM" id="SSF142019">
    <property type="entry name" value="Nqo1 FMN-binding domain-like"/>
    <property type="match status" value="1"/>
</dbReference>
<dbReference type="Pfam" id="PF01512">
    <property type="entry name" value="Complex1_51K"/>
    <property type="match status" value="1"/>
</dbReference>
<dbReference type="InterPro" id="IPR010208">
    <property type="entry name" value="Ion_transpt_RnfC/RsxC"/>
</dbReference>
<gene>
    <name evidence="8" type="primary">rnfC</name>
    <name evidence="9" type="ORF">acsn021_42640</name>
</gene>
<dbReference type="GO" id="GO:0046872">
    <property type="term" value="F:metal ion binding"/>
    <property type="evidence" value="ECO:0007669"/>
    <property type="project" value="UniProtKB-KW"/>
</dbReference>
<dbReference type="GO" id="GO:0009055">
    <property type="term" value="F:electron transfer activity"/>
    <property type="evidence" value="ECO:0007669"/>
    <property type="project" value="InterPro"/>
</dbReference>
<comment type="similarity">
    <text evidence="8">Belongs to the 4Fe4S bacterial-type ferredoxin family. RnfC subfamily.</text>
</comment>
<dbReference type="PROSITE" id="PS51379">
    <property type="entry name" value="4FE4S_FER_2"/>
    <property type="match status" value="2"/>
</dbReference>
<dbReference type="HAMAP" id="MF_00461">
    <property type="entry name" value="RsxC_RnfC"/>
    <property type="match status" value="1"/>
</dbReference>
<comment type="function">
    <text evidence="8">Part of a membrane-bound complex that couples electron transfer with translocation of ions across the membrane.</text>
</comment>
<keyword evidence="10" id="KW-1185">Reference proteome</keyword>
<dbReference type="AlphaFoldDB" id="A0A6S6RCH5"/>
<keyword evidence="1 8" id="KW-0813">Transport</keyword>
<comment type="subunit">
    <text evidence="8">The complex is composed of six subunits: RnfA, RnfB, RnfC, RnfD, RnfE and RnfG.</text>
</comment>
<evidence type="ECO:0000256" key="3">
    <source>
        <dbReference type="ARBA" id="ARBA00022723"/>
    </source>
</evidence>
<dbReference type="Pfam" id="PF13375">
    <property type="entry name" value="RnfC_N"/>
    <property type="match status" value="1"/>
</dbReference>
<accession>A0A6S6RCH5</accession>
<evidence type="ECO:0000256" key="1">
    <source>
        <dbReference type="ARBA" id="ARBA00022448"/>
    </source>
</evidence>
<feature type="binding site" evidence="8">
    <location>
        <position position="376"/>
    </location>
    <ligand>
        <name>[4Fe-4S] cluster</name>
        <dbReference type="ChEBI" id="CHEBI:49883"/>
        <label>1</label>
    </ligand>
</feature>
<dbReference type="Pfam" id="PF10531">
    <property type="entry name" value="SLBB"/>
    <property type="match status" value="1"/>
</dbReference>
<evidence type="ECO:0000256" key="4">
    <source>
        <dbReference type="ARBA" id="ARBA00022737"/>
    </source>
</evidence>
<dbReference type="InterPro" id="IPR011538">
    <property type="entry name" value="Nuo51_FMN-bd"/>
</dbReference>
<evidence type="ECO:0000256" key="7">
    <source>
        <dbReference type="ARBA" id="ARBA00023014"/>
    </source>
</evidence>
<protein>
    <recommendedName>
        <fullName evidence="8">Ion-translocating oxidoreductase complex subunit C</fullName>
        <ecNumber evidence="8">7.-.-.-</ecNumber>
    </recommendedName>
    <alternativeName>
        <fullName evidence="8">Rnf electron transport complex subunit C</fullName>
    </alternativeName>
</protein>
<dbReference type="GO" id="GO:0051539">
    <property type="term" value="F:4 iron, 4 sulfur cluster binding"/>
    <property type="evidence" value="ECO:0007669"/>
    <property type="project" value="UniProtKB-KW"/>
</dbReference>
<keyword evidence="5 8" id="KW-0249">Electron transport</keyword>
<dbReference type="InterPro" id="IPR017896">
    <property type="entry name" value="4Fe4S_Fe-S-bd"/>
</dbReference>
<proteinExistence type="inferred from homology"/>
<dbReference type="GO" id="GO:0005886">
    <property type="term" value="C:plasma membrane"/>
    <property type="evidence" value="ECO:0007669"/>
    <property type="project" value="UniProtKB-SubCell"/>
</dbReference>
<dbReference type="EC" id="7.-.-.-" evidence="8"/>
<dbReference type="InterPro" id="IPR026902">
    <property type="entry name" value="RnfC_N"/>
</dbReference>